<keyword evidence="6" id="KW-1185">Reference proteome</keyword>
<dbReference type="PANTHER" id="PTHR11014">
    <property type="entry name" value="PEPTIDASE M20 FAMILY MEMBER"/>
    <property type="match status" value="1"/>
</dbReference>
<dbReference type="InterPro" id="IPR017439">
    <property type="entry name" value="Amidohydrolase"/>
</dbReference>
<dbReference type="NCBIfam" id="TIGR01891">
    <property type="entry name" value="amidohydrolases"/>
    <property type="match status" value="1"/>
</dbReference>
<keyword evidence="3" id="KW-0732">Signal</keyword>
<dbReference type="GO" id="GO:0046872">
    <property type="term" value="F:metal ion binding"/>
    <property type="evidence" value="ECO:0007669"/>
    <property type="project" value="UniProtKB-KW"/>
</dbReference>
<dbReference type="PANTHER" id="PTHR11014:SF63">
    <property type="entry name" value="METALLOPEPTIDASE, PUTATIVE (AFU_ORTHOLOGUE AFUA_6G09600)-RELATED"/>
    <property type="match status" value="1"/>
</dbReference>
<dbReference type="PIRSF" id="PIRSF005962">
    <property type="entry name" value="Pept_M20D_amidohydro"/>
    <property type="match status" value="1"/>
</dbReference>
<dbReference type="SUPFAM" id="SSF53187">
    <property type="entry name" value="Zn-dependent exopeptidases"/>
    <property type="match status" value="1"/>
</dbReference>
<evidence type="ECO:0000256" key="3">
    <source>
        <dbReference type="SAM" id="SignalP"/>
    </source>
</evidence>
<feature type="domain" description="Peptidase M20 dimerisation" evidence="4">
    <location>
        <begin position="220"/>
        <end position="314"/>
    </location>
</feature>
<feature type="binding site" evidence="2">
    <location>
        <position position="197"/>
    </location>
    <ligand>
        <name>Mn(2+)</name>
        <dbReference type="ChEBI" id="CHEBI:29035"/>
        <label>2</label>
    </ligand>
</feature>
<dbReference type="InterPro" id="IPR011650">
    <property type="entry name" value="Peptidase_M20_dimer"/>
</dbReference>
<feature type="binding site" evidence="2">
    <location>
        <position position="134"/>
    </location>
    <ligand>
        <name>Mn(2+)</name>
        <dbReference type="ChEBI" id="CHEBI:29035"/>
        <label>2</label>
    </ligand>
</feature>
<name>A0A1I3RA86_9PLAN</name>
<dbReference type="SUPFAM" id="SSF55031">
    <property type="entry name" value="Bacterial exopeptidase dimerisation domain"/>
    <property type="match status" value="1"/>
</dbReference>
<evidence type="ECO:0000256" key="2">
    <source>
        <dbReference type="PIRSR" id="PIRSR005962-1"/>
    </source>
</evidence>
<evidence type="ECO:0000259" key="4">
    <source>
        <dbReference type="Pfam" id="PF07687"/>
    </source>
</evidence>
<feature type="binding site" evidence="2">
    <location>
        <position position="136"/>
    </location>
    <ligand>
        <name>Mn(2+)</name>
        <dbReference type="ChEBI" id="CHEBI:29035"/>
        <label>2</label>
    </ligand>
</feature>
<feature type="binding site" evidence="2">
    <location>
        <position position="170"/>
    </location>
    <ligand>
        <name>Mn(2+)</name>
        <dbReference type="ChEBI" id="CHEBI:29035"/>
        <label>2</label>
    </ligand>
</feature>
<dbReference type="InterPro" id="IPR036264">
    <property type="entry name" value="Bact_exopeptidase_dim_dom"/>
</dbReference>
<evidence type="ECO:0000256" key="1">
    <source>
        <dbReference type="ARBA" id="ARBA00022801"/>
    </source>
</evidence>
<dbReference type="Proteomes" id="UP000199518">
    <property type="component" value="Unassembled WGS sequence"/>
</dbReference>
<evidence type="ECO:0000313" key="6">
    <source>
        <dbReference type="Proteomes" id="UP000199518"/>
    </source>
</evidence>
<dbReference type="Pfam" id="PF07687">
    <property type="entry name" value="M20_dimer"/>
    <property type="match status" value="1"/>
</dbReference>
<dbReference type="InterPro" id="IPR002933">
    <property type="entry name" value="Peptidase_M20"/>
</dbReference>
<keyword evidence="2" id="KW-0464">Manganese</keyword>
<reference evidence="6" key="1">
    <citation type="submission" date="2016-10" db="EMBL/GenBank/DDBJ databases">
        <authorList>
            <person name="Varghese N."/>
            <person name="Submissions S."/>
        </authorList>
    </citation>
    <scope>NUCLEOTIDE SEQUENCE [LARGE SCALE GENOMIC DNA]</scope>
    <source>
        <strain evidence="6">DSM 26348</strain>
    </source>
</reference>
<dbReference type="RefSeq" id="WP_092055588.1">
    <property type="nucleotide sequence ID" value="NZ_FOQD01000020.1"/>
</dbReference>
<dbReference type="OrthoDB" id="9776731at2"/>
<dbReference type="EMBL" id="FOQD01000020">
    <property type="protein sequence ID" value="SFJ42291.1"/>
    <property type="molecule type" value="Genomic_DNA"/>
</dbReference>
<feature type="binding site" evidence="2">
    <location>
        <position position="397"/>
    </location>
    <ligand>
        <name>Mn(2+)</name>
        <dbReference type="ChEBI" id="CHEBI:29035"/>
        <label>1</label>
    </ligand>
</feature>
<dbReference type="GO" id="GO:0019877">
    <property type="term" value="P:diaminopimelate biosynthetic process"/>
    <property type="evidence" value="ECO:0007669"/>
    <property type="project" value="UniProtKB-ARBA"/>
</dbReference>
<comment type="cofactor">
    <cofactor evidence="2">
        <name>Mn(2+)</name>
        <dbReference type="ChEBI" id="CHEBI:29035"/>
    </cofactor>
    <text evidence="2">The Mn(2+) ion enhances activity.</text>
</comment>
<proteinExistence type="predicted"/>
<gene>
    <name evidence="5" type="ORF">SAMN05421753_12033</name>
</gene>
<dbReference type="AlphaFoldDB" id="A0A1I3RA86"/>
<protein>
    <submittedName>
        <fullName evidence="5">Hippurate hydrolase</fullName>
    </submittedName>
</protein>
<feature type="chain" id="PRO_5011773418" evidence="3">
    <location>
        <begin position="26"/>
        <end position="440"/>
    </location>
</feature>
<keyword evidence="1 5" id="KW-0378">Hydrolase</keyword>
<feature type="signal peptide" evidence="3">
    <location>
        <begin position="1"/>
        <end position="25"/>
    </location>
</feature>
<dbReference type="Gene3D" id="3.30.70.360">
    <property type="match status" value="1"/>
</dbReference>
<dbReference type="Pfam" id="PF01546">
    <property type="entry name" value="Peptidase_M20"/>
    <property type="match status" value="1"/>
</dbReference>
<dbReference type="Gene3D" id="3.40.630.10">
    <property type="entry name" value="Zn peptidases"/>
    <property type="match status" value="1"/>
</dbReference>
<dbReference type="FunFam" id="3.30.70.360:FF:000001">
    <property type="entry name" value="N-acetyldiaminopimelate deacetylase"/>
    <property type="match status" value="1"/>
</dbReference>
<dbReference type="STRING" id="1576369.SAMN05421753_12033"/>
<sequence length="440" mass="47002">MHQLTKAITLLVVFVTGFHSGLAQAGNVKSWVEQEITLLIPLYEHLHSHPEVSNQEVKTAARIASELKSAGFEVTTNIGGHGVVGILKNGSGPVVMFRTDLDALPVTEETGLPYASSVKIESTEGVATGVMHACGHDLHMTNFIGLARILAKHRDEWSGTALLIGQPAEEVVSGARQMLEDGLFTRFPKPHFALAVHCDPGLQSGVIGYRSGFIMANTDSCTITMRGRGGHGAVPEICIDPIVQASQLILDLQTIISREISPLESAVITVGAIHGGTKNNIIPNECKLLLTIRSYSPQVRQHLHEAIQRKAKAVAMSFQAPEPIIELKEGVSATYNDADLIQRVLPALGEALGDENLVPAGQSMVAEDFSLYGRANVPLFMYRLGTVSPEKLAASIHEGTLLPSLHSSTYAPDVRPALQAGLTASTAAMLSLMPKTAVSN</sequence>
<dbReference type="GO" id="GO:0050118">
    <property type="term" value="F:N-acetyldiaminopimelate deacetylase activity"/>
    <property type="evidence" value="ECO:0007669"/>
    <property type="project" value="UniProtKB-ARBA"/>
</dbReference>
<organism evidence="5 6">
    <name type="scientific">Planctomicrobium piriforme</name>
    <dbReference type="NCBI Taxonomy" id="1576369"/>
    <lineage>
        <taxon>Bacteria</taxon>
        <taxon>Pseudomonadati</taxon>
        <taxon>Planctomycetota</taxon>
        <taxon>Planctomycetia</taxon>
        <taxon>Planctomycetales</taxon>
        <taxon>Planctomycetaceae</taxon>
        <taxon>Planctomicrobium</taxon>
    </lineage>
</organism>
<accession>A0A1I3RA86</accession>
<evidence type="ECO:0000313" key="5">
    <source>
        <dbReference type="EMBL" id="SFJ42291.1"/>
    </source>
</evidence>
<keyword evidence="2" id="KW-0479">Metal-binding</keyword>